<dbReference type="CDD" id="cd06558">
    <property type="entry name" value="crotonase-like"/>
    <property type="match status" value="1"/>
</dbReference>
<protein>
    <recommendedName>
        <fullName evidence="6">3-hydroxyisobutyryl-CoA hydrolase, mitochondrial</fullName>
        <ecNumber evidence="5">3.1.2.4</ecNumber>
    </recommendedName>
    <alternativeName>
        <fullName evidence="11">3-hydroxyisobutyryl-coenzyme A hydrolase</fullName>
    </alternativeName>
</protein>
<dbReference type="Proteomes" id="UP001627154">
    <property type="component" value="Unassembled WGS sequence"/>
</dbReference>
<evidence type="ECO:0000259" key="12">
    <source>
        <dbReference type="Pfam" id="PF16113"/>
    </source>
</evidence>
<dbReference type="GO" id="GO:0009083">
    <property type="term" value="P:branched-chain amino acid catabolic process"/>
    <property type="evidence" value="ECO:0007669"/>
    <property type="project" value="UniProtKB-KW"/>
</dbReference>
<evidence type="ECO:0000256" key="1">
    <source>
        <dbReference type="ARBA" id="ARBA00001709"/>
    </source>
</evidence>
<dbReference type="AlphaFoldDB" id="A0ABD2W0Z9"/>
<dbReference type="SUPFAM" id="SSF52096">
    <property type="entry name" value="ClpP/crotonase"/>
    <property type="match status" value="1"/>
</dbReference>
<dbReference type="NCBIfam" id="NF004127">
    <property type="entry name" value="PRK05617.1"/>
    <property type="match status" value="1"/>
</dbReference>
<evidence type="ECO:0000256" key="3">
    <source>
        <dbReference type="ARBA" id="ARBA00005109"/>
    </source>
</evidence>
<dbReference type="InterPro" id="IPR045004">
    <property type="entry name" value="ECH_dom"/>
</dbReference>
<evidence type="ECO:0000313" key="14">
    <source>
        <dbReference type="Proteomes" id="UP001627154"/>
    </source>
</evidence>
<dbReference type="PANTHER" id="PTHR43176">
    <property type="entry name" value="3-HYDROXYISOBUTYRYL-COA HYDROLASE-RELATED"/>
    <property type="match status" value="1"/>
</dbReference>
<evidence type="ECO:0000256" key="11">
    <source>
        <dbReference type="ARBA" id="ARBA00031181"/>
    </source>
</evidence>
<dbReference type="FunFam" id="3.90.226.10:FF:000026">
    <property type="entry name" value="3-hydroxyisobutyryl-CoA hydrolase, mitochondrial"/>
    <property type="match status" value="1"/>
</dbReference>
<dbReference type="EC" id="3.1.2.4" evidence="5"/>
<dbReference type="GO" id="GO:0005739">
    <property type="term" value="C:mitochondrion"/>
    <property type="evidence" value="ECO:0007669"/>
    <property type="project" value="UniProtKB-SubCell"/>
</dbReference>
<reference evidence="13 14" key="1">
    <citation type="journal article" date="2024" name="bioRxiv">
        <title>A reference genome for Trichogramma kaykai: A tiny desert-dwelling parasitoid wasp with competing sex-ratio distorters.</title>
        <authorList>
            <person name="Culotta J."/>
            <person name="Lindsey A.R."/>
        </authorList>
    </citation>
    <scope>NUCLEOTIDE SEQUENCE [LARGE SCALE GENOMIC DNA]</scope>
    <source>
        <strain evidence="13 14">KSX58</strain>
    </source>
</reference>
<evidence type="ECO:0000256" key="9">
    <source>
        <dbReference type="ARBA" id="ARBA00023128"/>
    </source>
</evidence>
<evidence type="ECO:0000256" key="2">
    <source>
        <dbReference type="ARBA" id="ARBA00004173"/>
    </source>
</evidence>
<gene>
    <name evidence="13" type="ORF">TKK_017936</name>
</gene>
<keyword evidence="9" id="KW-0496">Mitochondrion</keyword>
<comment type="caution">
    <text evidence="13">The sequence shown here is derived from an EMBL/GenBank/DDBJ whole genome shotgun (WGS) entry which is preliminary data.</text>
</comment>
<sequence length="386" mass="42478">MKSATTLRAILIDGRLSAATTSYNSCLTRRMSSANTDAEVLLREVADSGVIELNRPKVLNALNLSMVNEIYPVLKRWQDTRNLVLIKAAGDKAFCAGGDIKSLVVALKETGGEKLGQDFFRREYTLNHLIGTFKKPYVALIHGITMGGGVGLSVHGKYRVATEKTVFAMPETAIGLFPDVGGSYFLPRLKGKLGLFFGLTGYRLKGADVAFAGVATHYTTSDKLESLTQELTSRSTEVDQILEPYLPKNLNHQFCLAPYLDVIDECFSAPTVEEIISKLEEKNTDWTRGIAETLNKVSPTSLKVTKRAIEEGASKSLAECLRMEYRLACACLTKDSDFAEGVRALLIDKDQNPKWNPKKLSDVSDAMIDKRFAPLSSDKDLLLSHL</sequence>
<comment type="catalytic activity">
    <reaction evidence="1">
        <text>3-hydroxy-2-methylpropanoyl-CoA + H2O = 3-hydroxy-2-methylpropanoate + CoA + H(+)</text>
        <dbReference type="Rhea" id="RHEA:20888"/>
        <dbReference type="ChEBI" id="CHEBI:11805"/>
        <dbReference type="ChEBI" id="CHEBI:15377"/>
        <dbReference type="ChEBI" id="CHEBI:15378"/>
        <dbReference type="ChEBI" id="CHEBI:57287"/>
        <dbReference type="ChEBI" id="CHEBI:57340"/>
        <dbReference type="EC" id="3.1.2.4"/>
    </reaction>
</comment>
<dbReference type="EMBL" id="JBJJXI010000145">
    <property type="protein sequence ID" value="KAL3386752.1"/>
    <property type="molecule type" value="Genomic_DNA"/>
</dbReference>
<proteinExistence type="inferred from homology"/>
<comment type="subcellular location">
    <subcellularLocation>
        <location evidence="2">Mitochondrion</location>
    </subcellularLocation>
</comment>
<dbReference type="PANTHER" id="PTHR43176:SF3">
    <property type="entry name" value="3-HYDROXYISOBUTYRYL-COA HYDROLASE, MITOCHONDRIAL"/>
    <property type="match status" value="1"/>
</dbReference>
<dbReference type="InterPro" id="IPR029045">
    <property type="entry name" value="ClpP/crotonase-like_dom_sf"/>
</dbReference>
<dbReference type="Gene3D" id="3.90.226.10">
    <property type="entry name" value="2-enoyl-CoA Hydratase, Chain A, domain 1"/>
    <property type="match status" value="1"/>
</dbReference>
<keyword evidence="8" id="KW-0378">Hydrolase</keyword>
<dbReference type="InterPro" id="IPR032259">
    <property type="entry name" value="HIBYL-CoA-H"/>
</dbReference>
<evidence type="ECO:0000256" key="10">
    <source>
        <dbReference type="ARBA" id="ARBA00024871"/>
    </source>
</evidence>
<evidence type="ECO:0000256" key="8">
    <source>
        <dbReference type="ARBA" id="ARBA00022801"/>
    </source>
</evidence>
<keyword evidence="7" id="KW-0101">Branched-chain amino acid catabolism</keyword>
<accession>A0ABD2W0Z9</accession>
<evidence type="ECO:0000256" key="4">
    <source>
        <dbReference type="ARBA" id="ARBA00005254"/>
    </source>
</evidence>
<dbReference type="Pfam" id="PF16113">
    <property type="entry name" value="ECH_2"/>
    <property type="match status" value="1"/>
</dbReference>
<evidence type="ECO:0000256" key="7">
    <source>
        <dbReference type="ARBA" id="ARBA00022456"/>
    </source>
</evidence>
<evidence type="ECO:0000256" key="5">
    <source>
        <dbReference type="ARBA" id="ARBA00011915"/>
    </source>
</evidence>
<name>A0ABD2W0Z9_9HYME</name>
<feature type="domain" description="Enoyl-CoA hydratase/isomerase" evidence="12">
    <location>
        <begin position="49"/>
        <end position="372"/>
    </location>
</feature>
<evidence type="ECO:0000313" key="13">
    <source>
        <dbReference type="EMBL" id="KAL3386752.1"/>
    </source>
</evidence>
<organism evidence="13 14">
    <name type="scientific">Trichogramma kaykai</name>
    <dbReference type="NCBI Taxonomy" id="54128"/>
    <lineage>
        <taxon>Eukaryota</taxon>
        <taxon>Metazoa</taxon>
        <taxon>Ecdysozoa</taxon>
        <taxon>Arthropoda</taxon>
        <taxon>Hexapoda</taxon>
        <taxon>Insecta</taxon>
        <taxon>Pterygota</taxon>
        <taxon>Neoptera</taxon>
        <taxon>Endopterygota</taxon>
        <taxon>Hymenoptera</taxon>
        <taxon>Apocrita</taxon>
        <taxon>Proctotrupomorpha</taxon>
        <taxon>Chalcidoidea</taxon>
        <taxon>Trichogrammatidae</taxon>
        <taxon>Trichogramma</taxon>
    </lineage>
</organism>
<comment type="function">
    <text evidence="10">Hydrolyzes 3-hydroxyisobutyryl-CoA (HIBYL-CoA), a saline catabolite. Has high activity toward isobutyryl-CoA. Could be an isobutyryl-CoA dehydrogenase that functions in valine catabolism. Also hydrolyzes 3-hydroxypropanoyl-CoA.</text>
</comment>
<comment type="pathway">
    <text evidence="3">Amino-acid degradation; L-valine degradation.</text>
</comment>
<comment type="similarity">
    <text evidence="4">Belongs to the enoyl-CoA hydratase/isomerase family.</text>
</comment>
<dbReference type="GO" id="GO:0003860">
    <property type="term" value="F:3-hydroxyisobutyryl-CoA hydrolase activity"/>
    <property type="evidence" value="ECO:0007669"/>
    <property type="project" value="UniProtKB-EC"/>
</dbReference>
<keyword evidence="14" id="KW-1185">Reference proteome</keyword>
<evidence type="ECO:0000256" key="6">
    <source>
        <dbReference type="ARBA" id="ARBA00016714"/>
    </source>
</evidence>